<gene>
    <name evidence="2" type="ORF">PgNI_01391</name>
</gene>
<accession>A0A6P8BHM9</accession>
<dbReference type="Proteomes" id="UP000515153">
    <property type="component" value="Unplaced"/>
</dbReference>
<dbReference type="OrthoDB" id="5233911at2759"/>
<reference evidence="2" key="1">
    <citation type="journal article" date="2019" name="Mol. Biol. Evol.">
        <title>Blast fungal genomes show frequent chromosomal changes, gene gains and losses, and effector gene turnover.</title>
        <authorList>
            <person name="Gomez Luciano L.B."/>
            <person name="Jason Tsai I."/>
            <person name="Chuma I."/>
            <person name="Tosa Y."/>
            <person name="Chen Y.H."/>
            <person name="Li J.Y."/>
            <person name="Li M.Y."/>
            <person name="Jade Lu M.Y."/>
            <person name="Nakayashiki H."/>
            <person name="Li W.H."/>
        </authorList>
    </citation>
    <scope>NUCLEOTIDE SEQUENCE</scope>
    <source>
        <strain evidence="2">NI907</strain>
    </source>
</reference>
<organism evidence="1 2">
    <name type="scientific">Pyricularia grisea</name>
    <name type="common">Crabgrass-specific blast fungus</name>
    <name type="synonym">Magnaporthe grisea</name>
    <dbReference type="NCBI Taxonomy" id="148305"/>
    <lineage>
        <taxon>Eukaryota</taxon>
        <taxon>Fungi</taxon>
        <taxon>Dikarya</taxon>
        <taxon>Ascomycota</taxon>
        <taxon>Pezizomycotina</taxon>
        <taxon>Sordariomycetes</taxon>
        <taxon>Sordariomycetidae</taxon>
        <taxon>Magnaporthales</taxon>
        <taxon>Pyriculariaceae</taxon>
        <taxon>Pyricularia</taxon>
    </lineage>
</organism>
<reference evidence="2" key="3">
    <citation type="submission" date="2025-08" db="UniProtKB">
        <authorList>
            <consortium name="RefSeq"/>
        </authorList>
    </citation>
    <scope>IDENTIFICATION</scope>
    <source>
        <strain evidence="2">NI907</strain>
    </source>
</reference>
<reference evidence="2" key="2">
    <citation type="submission" date="2019-10" db="EMBL/GenBank/DDBJ databases">
        <authorList>
            <consortium name="NCBI Genome Project"/>
        </authorList>
    </citation>
    <scope>NUCLEOTIDE SEQUENCE</scope>
    <source>
        <strain evidence="2">NI907</strain>
    </source>
</reference>
<keyword evidence="1" id="KW-1185">Reference proteome</keyword>
<dbReference type="RefSeq" id="XP_030986808.1">
    <property type="nucleotide sequence ID" value="XM_031121463.1"/>
</dbReference>
<dbReference type="GeneID" id="41956377"/>
<sequence length="157" mass="17604">MPTSLLNATSTHNTSLPADILLGPPPTNRTLIEQMDIQVTDDGILPECYKLCMKSENGKANINITTLTIEGWCYEGVDFVNSQTWLNTYVLPCVKYECADNMKGKASRARAWMRDTCGPWDGEKHALKRSKTKSERSTKRSRHLAMGMTMTDVAQMN</sequence>
<evidence type="ECO:0000313" key="1">
    <source>
        <dbReference type="Proteomes" id="UP000515153"/>
    </source>
</evidence>
<dbReference type="KEGG" id="pgri:PgNI_01391"/>
<dbReference type="AlphaFoldDB" id="A0A6P8BHM9"/>
<protein>
    <submittedName>
        <fullName evidence="2">Uncharacterized protein</fullName>
    </submittedName>
</protein>
<name>A0A6P8BHM9_PYRGI</name>
<evidence type="ECO:0000313" key="2">
    <source>
        <dbReference type="RefSeq" id="XP_030986808.1"/>
    </source>
</evidence>
<proteinExistence type="predicted"/>